<keyword evidence="2" id="KW-1185">Reference proteome</keyword>
<sequence>MVLNLDYQLANKLPIELKTSAEHIENPALAREHLTVTSCMQERPSRNPR</sequence>
<dbReference type="Proteomes" id="UP000191612">
    <property type="component" value="Unassembled WGS sequence"/>
</dbReference>
<dbReference type="EMBL" id="MDYO01000007">
    <property type="protein sequence ID" value="OQD99148.1"/>
    <property type="molecule type" value="Genomic_DNA"/>
</dbReference>
<reference evidence="2" key="1">
    <citation type="journal article" date="2017" name="Nat. Microbiol.">
        <title>Global analysis of biosynthetic gene clusters reveals vast potential of secondary metabolite production in Penicillium species.</title>
        <authorList>
            <person name="Nielsen J.C."/>
            <person name="Grijseels S."/>
            <person name="Prigent S."/>
            <person name="Ji B."/>
            <person name="Dainat J."/>
            <person name="Nielsen K.F."/>
            <person name="Frisvad J.C."/>
            <person name="Workman M."/>
            <person name="Nielsen J."/>
        </authorList>
    </citation>
    <scope>NUCLEOTIDE SEQUENCE [LARGE SCALE GENOMIC DNA]</scope>
    <source>
        <strain evidence="2">IBT 29525</strain>
    </source>
</reference>
<proteinExistence type="predicted"/>
<organism evidence="1 2">
    <name type="scientific">Penicillium solitum</name>
    <dbReference type="NCBI Taxonomy" id="60172"/>
    <lineage>
        <taxon>Eukaryota</taxon>
        <taxon>Fungi</taxon>
        <taxon>Dikarya</taxon>
        <taxon>Ascomycota</taxon>
        <taxon>Pezizomycotina</taxon>
        <taxon>Eurotiomycetes</taxon>
        <taxon>Eurotiomycetidae</taxon>
        <taxon>Eurotiales</taxon>
        <taxon>Aspergillaceae</taxon>
        <taxon>Penicillium</taxon>
    </lineage>
</organism>
<evidence type="ECO:0000313" key="1">
    <source>
        <dbReference type="EMBL" id="OQD99148.1"/>
    </source>
</evidence>
<evidence type="ECO:0000313" key="2">
    <source>
        <dbReference type="Proteomes" id="UP000191612"/>
    </source>
</evidence>
<accession>A0A1V6RC88</accession>
<protein>
    <submittedName>
        <fullName evidence="1">Uncharacterized protein</fullName>
    </submittedName>
</protein>
<gene>
    <name evidence="1" type="ORF">PENSOL_c007G04949</name>
</gene>
<comment type="caution">
    <text evidence="1">The sequence shown here is derived from an EMBL/GenBank/DDBJ whole genome shotgun (WGS) entry which is preliminary data.</text>
</comment>
<dbReference type="AlphaFoldDB" id="A0A1V6RC88"/>
<name>A0A1V6RC88_9EURO</name>